<dbReference type="Pfam" id="PF00665">
    <property type="entry name" value="rve"/>
    <property type="match status" value="1"/>
</dbReference>
<dbReference type="EMBL" id="OIVN01002402">
    <property type="protein sequence ID" value="SPD03332.1"/>
    <property type="molecule type" value="Genomic_DNA"/>
</dbReference>
<feature type="domain" description="Integrase catalytic" evidence="1">
    <location>
        <begin position="34"/>
        <end position="128"/>
    </location>
</feature>
<gene>
    <name evidence="2" type="ORF">FSB_LOCUS31214</name>
</gene>
<dbReference type="InterPro" id="IPR056924">
    <property type="entry name" value="SH3_Tf2-1"/>
</dbReference>
<dbReference type="PANTHER" id="PTHR45835">
    <property type="entry name" value="YALI0A06105P"/>
    <property type="match status" value="1"/>
</dbReference>
<dbReference type="Pfam" id="PF24626">
    <property type="entry name" value="SH3_Tf2-1"/>
    <property type="match status" value="1"/>
</dbReference>
<sequence>MKKDIKAYIRGCDTCQRVKHETSKPARLLQPLSIPPRPWHSISMDFVEGLPTSSKQNVILVIVDKFTKYVHFIPLSHPYTASRVAALFLQHVFKLHGLPSSIVSDRDTAFTSLFWEELFSKQRVDLSIRVFAANNPSLWVEWLPLAEYWFNTNYHASTRLSLFKALYGYSPPRLLEFILGTTKVAAVEELLQHRQQVMSILQENLVATQGRMKQQADKHRLERQFEVGDWVFLRLQAFKQESMQRKYGKLGPKFYGPYKVIQRVGKVAYKVELPKEASIHPVFHVSFLKAKIGESTTPISRLPPVDAMGYLAPEPARILETRRIKKRRLLAVTQVLV</sequence>
<evidence type="ECO:0000259" key="1">
    <source>
        <dbReference type="PROSITE" id="PS50994"/>
    </source>
</evidence>
<dbReference type="PROSITE" id="PS50994">
    <property type="entry name" value="INTEGRASE"/>
    <property type="match status" value="1"/>
</dbReference>
<dbReference type="InterPro" id="IPR012337">
    <property type="entry name" value="RNaseH-like_sf"/>
</dbReference>
<evidence type="ECO:0000313" key="2">
    <source>
        <dbReference type="EMBL" id="SPD03332.1"/>
    </source>
</evidence>
<organism evidence="2">
    <name type="scientific">Fagus sylvatica</name>
    <name type="common">Beechnut</name>
    <dbReference type="NCBI Taxonomy" id="28930"/>
    <lineage>
        <taxon>Eukaryota</taxon>
        <taxon>Viridiplantae</taxon>
        <taxon>Streptophyta</taxon>
        <taxon>Embryophyta</taxon>
        <taxon>Tracheophyta</taxon>
        <taxon>Spermatophyta</taxon>
        <taxon>Magnoliopsida</taxon>
        <taxon>eudicotyledons</taxon>
        <taxon>Gunneridae</taxon>
        <taxon>Pentapetalae</taxon>
        <taxon>rosids</taxon>
        <taxon>fabids</taxon>
        <taxon>Fagales</taxon>
        <taxon>Fagaceae</taxon>
        <taxon>Fagus</taxon>
    </lineage>
</organism>
<dbReference type="GO" id="GO:0003676">
    <property type="term" value="F:nucleic acid binding"/>
    <property type="evidence" value="ECO:0007669"/>
    <property type="project" value="InterPro"/>
</dbReference>
<dbReference type="InterPro" id="IPR001584">
    <property type="entry name" value="Integrase_cat-core"/>
</dbReference>
<proteinExistence type="predicted"/>
<name>A0A2N9GUJ1_FAGSY</name>
<dbReference type="GO" id="GO:0015074">
    <property type="term" value="P:DNA integration"/>
    <property type="evidence" value="ECO:0007669"/>
    <property type="project" value="InterPro"/>
</dbReference>
<dbReference type="SUPFAM" id="SSF53098">
    <property type="entry name" value="Ribonuclease H-like"/>
    <property type="match status" value="1"/>
</dbReference>
<dbReference type="Gene3D" id="3.30.420.10">
    <property type="entry name" value="Ribonuclease H-like superfamily/Ribonuclease H"/>
    <property type="match status" value="2"/>
</dbReference>
<accession>A0A2N9GUJ1</accession>
<dbReference type="PANTHER" id="PTHR45835:SF104">
    <property type="entry name" value="PROTEIN NYNRIN-LIKE"/>
    <property type="match status" value="1"/>
</dbReference>
<dbReference type="InterPro" id="IPR036397">
    <property type="entry name" value="RNaseH_sf"/>
</dbReference>
<dbReference type="AlphaFoldDB" id="A0A2N9GUJ1"/>
<reference evidence="2" key="1">
    <citation type="submission" date="2018-02" db="EMBL/GenBank/DDBJ databases">
        <authorList>
            <person name="Cohen D.B."/>
            <person name="Kent A.D."/>
        </authorList>
    </citation>
    <scope>NUCLEOTIDE SEQUENCE</scope>
</reference>
<protein>
    <recommendedName>
        <fullName evidence="1">Integrase catalytic domain-containing protein</fullName>
    </recommendedName>
</protein>